<keyword evidence="1 5" id="KW-0677">Repeat</keyword>
<dbReference type="InterPro" id="IPR004176">
    <property type="entry name" value="Clp_R_N"/>
</dbReference>
<dbReference type="KEGG" id="qsa:O6P43_023475"/>
<evidence type="ECO:0000256" key="6">
    <source>
        <dbReference type="RuleBase" id="RU004432"/>
    </source>
</evidence>
<dbReference type="CDD" id="cd19499">
    <property type="entry name" value="RecA-like_ClpB_Hsp104-like"/>
    <property type="match status" value="1"/>
</dbReference>
<dbReference type="InterPro" id="IPR028299">
    <property type="entry name" value="ClpA/B_CS2"/>
</dbReference>
<dbReference type="SUPFAM" id="SSF81923">
    <property type="entry name" value="Double Clp-N motif"/>
    <property type="match status" value="1"/>
</dbReference>
<protein>
    <submittedName>
        <fullName evidence="9">Chaperone protein ClpD, chloroplastic-like</fullName>
    </submittedName>
</protein>
<comment type="similarity">
    <text evidence="6">Belongs to the ClpA/ClpB family.</text>
</comment>
<evidence type="ECO:0000256" key="2">
    <source>
        <dbReference type="ARBA" id="ARBA00022741"/>
    </source>
</evidence>
<dbReference type="InterPro" id="IPR001270">
    <property type="entry name" value="ClpA/B"/>
</dbReference>
<dbReference type="PANTHER" id="PTHR11638:SF185">
    <property type="entry name" value="ATP-DEPENDENT CLP PROTEASE ATP-BINDING SUBUNIT"/>
    <property type="match status" value="1"/>
</dbReference>
<feature type="region of interest" description="Disordered" evidence="7">
    <location>
        <begin position="288"/>
        <end position="316"/>
    </location>
</feature>
<dbReference type="PROSITE" id="PS00871">
    <property type="entry name" value="CLPAB_2"/>
    <property type="match status" value="1"/>
</dbReference>
<evidence type="ECO:0000256" key="5">
    <source>
        <dbReference type="PROSITE-ProRule" id="PRU01251"/>
    </source>
</evidence>
<keyword evidence="3 6" id="KW-0067">ATP-binding</keyword>
<dbReference type="PANTHER" id="PTHR11638">
    <property type="entry name" value="ATP-DEPENDENT CLP PROTEASE"/>
    <property type="match status" value="1"/>
</dbReference>
<dbReference type="GO" id="GO:0016887">
    <property type="term" value="F:ATP hydrolysis activity"/>
    <property type="evidence" value="ECO:0007669"/>
    <property type="project" value="InterPro"/>
</dbReference>
<sequence length="992" mass="108640">MQVSSSSIHSWCRWDVVDSPLLSVTRPNPPPFRSFSSSRCHTPRRAIFIKPIRPLPCSSSSTATAAASTSSPSCIHVSFSRGNQTQNHNSFSFLVSQKKGFTSLSSSCSRKFRKRRMIPAVSAVFERFTERAIKAIIYSQREAKALGKDMVYTQHLLLGLIAEEDRSPDGFLASGINIDNARDAVRSIWHTNNSSSSATNDDNYTTTANSVSATDVPFSISTKRVFEAAVEYSRTKGYNFIAPEHIAIALFKVDDGSASEVLKRLGANANQLAAVAVSRLQGELAKDGREPFMASKGMHEKSNSRKATATRSSTQTKEKSALDQFCVDLTVRASEGLIDPVIGREIEVQRIVQILCRKTKSNPILLGESGVGKTAIAEGLAIRIAQADVPIFLLAKRVMSLDVALLMAGAKERGELEERVTKLISDILKSGDVILFIDEVHTLMQSGSVGSGTKGAGLDIANLLKPSLGRGQFQCVASTTTDEYRIHFEKDKALARRFQPVWINEPSEDDAVKILMGLLKKYEAHHKCKYSSEAITAAVHLSARYIADRYLPDKAIDLIDEAGSRARIEAFKRKREQQVCVLSKSPNDYWQEIRTVQAMHELVKESDLKFSGASGVDDSRVLNFDSSMPSTANDDEPTIVSSDDIAAVASLWSGIPVQQLSADQRMLLVELDRRLRKHVIGQDEAVAAISRAVKRSGVGLKDPDRPIAAMLFCGPTGVGKTELTKSLAASYFGSEEAMIRLDMSEYMERHSVSKLIGSPPGYVGYGQGGTLTEAIRRRPFTVLLLDEIEKAHPDIFNILLQLIEDGHLTDSQGRRVSFKNALVVMTSNVGSAAIAKGRHGSIGFLIANDETASYAGLKTMVIEELKTYFRPEFLNRIDEVVVFRPLEKAQMLEIMDLMLHEVKGRLISLGVGLEVSESIKNLICQQGYNPTYGARPLRRAITSIIEDPLCEALLAGNYNPGDTAFIDLDTSGNPFVTNGSSQVINMSDATSL</sequence>
<dbReference type="Gene3D" id="1.10.1780.10">
    <property type="entry name" value="Clp, N-terminal domain"/>
    <property type="match status" value="1"/>
</dbReference>
<dbReference type="PROSITE" id="PS00870">
    <property type="entry name" value="CLPAB_1"/>
    <property type="match status" value="1"/>
</dbReference>
<feature type="compositionally biased region" description="Polar residues" evidence="7">
    <location>
        <begin position="305"/>
        <end position="315"/>
    </location>
</feature>
<dbReference type="SMART" id="SM00382">
    <property type="entry name" value="AAA"/>
    <property type="match status" value="2"/>
</dbReference>
<feature type="domain" description="Clp R" evidence="8">
    <location>
        <begin position="125"/>
        <end position="283"/>
    </location>
</feature>
<dbReference type="Pfam" id="PF10431">
    <property type="entry name" value="ClpB_D2-small"/>
    <property type="match status" value="1"/>
</dbReference>
<organism evidence="9 10">
    <name type="scientific">Quillaja saponaria</name>
    <name type="common">Soap bark tree</name>
    <dbReference type="NCBI Taxonomy" id="32244"/>
    <lineage>
        <taxon>Eukaryota</taxon>
        <taxon>Viridiplantae</taxon>
        <taxon>Streptophyta</taxon>
        <taxon>Embryophyta</taxon>
        <taxon>Tracheophyta</taxon>
        <taxon>Spermatophyta</taxon>
        <taxon>Magnoliopsida</taxon>
        <taxon>eudicotyledons</taxon>
        <taxon>Gunneridae</taxon>
        <taxon>Pentapetalae</taxon>
        <taxon>rosids</taxon>
        <taxon>fabids</taxon>
        <taxon>Fabales</taxon>
        <taxon>Quillajaceae</taxon>
        <taxon>Quillaja</taxon>
    </lineage>
</organism>
<dbReference type="InterPro" id="IPR003959">
    <property type="entry name" value="ATPase_AAA_core"/>
</dbReference>
<dbReference type="Pfam" id="PF02861">
    <property type="entry name" value="Clp_N"/>
    <property type="match status" value="1"/>
</dbReference>
<dbReference type="InterPro" id="IPR050130">
    <property type="entry name" value="ClpA_ClpB"/>
</dbReference>
<keyword evidence="4 6" id="KW-0143">Chaperone</keyword>
<dbReference type="PROSITE" id="PS51903">
    <property type="entry name" value="CLP_R"/>
    <property type="match status" value="1"/>
</dbReference>
<dbReference type="Gene3D" id="3.40.50.300">
    <property type="entry name" value="P-loop containing nucleotide triphosphate hydrolases"/>
    <property type="match status" value="3"/>
</dbReference>
<dbReference type="Pfam" id="PF17871">
    <property type="entry name" value="AAA_lid_9"/>
    <property type="match status" value="1"/>
</dbReference>
<name>A0AAD7LFD5_QUISA</name>
<evidence type="ECO:0000313" key="9">
    <source>
        <dbReference type="EMBL" id="KAJ7957139.1"/>
    </source>
</evidence>
<dbReference type="CDD" id="cd00009">
    <property type="entry name" value="AAA"/>
    <property type="match status" value="1"/>
</dbReference>
<dbReference type="PRINTS" id="PR00300">
    <property type="entry name" value="CLPPROTEASEA"/>
</dbReference>
<evidence type="ECO:0000256" key="1">
    <source>
        <dbReference type="ARBA" id="ARBA00022737"/>
    </source>
</evidence>
<dbReference type="GO" id="GO:0005737">
    <property type="term" value="C:cytoplasm"/>
    <property type="evidence" value="ECO:0007669"/>
    <property type="project" value="TreeGrafter"/>
</dbReference>
<dbReference type="InterPro" id="IPR036628">
    <property type="entry name" value="Clp_N_dom_sf"/>
</dbReference>
<dbReference type="SMART" id="SM01086">
    <property type="entry name" value="ClpB_D2-small"/>
    <property type="match status" value="1"/>
</dbReference>
<proteinExistence type="inferred from homology"/>
<dbReference type="InterPro" id="IPR027417">
    <property type="entry name" value="P-loop_NTPase"/>
</dbReference>
<dbReference type="EMBL" id="JARAOO010000009">
    <property type="protein sequence ID" value="KAJ7957139.1"/>
    <property type="molecule type" value="Genomic_DNA"/>
</dbReference>
<keyword evidence="10" id="KW-1185">Reference proteome</keyword>
<dbReference type="InterPro" id="IPR018368">
    <property type="entry name" value="ClpA/B_CS1"/>
</dbReference>
<keyword evidence="2 6" id="KW-0547">Nucleotide-binding</keyword>
<reference evidence="9" key="1">
    <citation type="journal article" date="2023" name="Science">
        <title>Elucidation of the pathway for biosynthesis of saponin adjuvants from the soapbark tree.</title>
        <authorList>
            <person name="Reed J."/>
            <person name="Orme A."/>
            <person name="El-Demerdash A."/>
            <person name="Owen C."/>
            <person name="Martin L.B.B."/>
            <person name="Misra R.C."/>
            <person name="Kikuchi S."/>
            <person name="Rejzek M."/>
            <person name="Martin A.C."/>
            <person name="Harkess A."/>
            <person name="Leebens-Mack J."/>
            <person name="Louveau T."/>
            <person name="Stephenson M.J."/>
            <person name="Osbourn A."/>
        </authorList>
    </citation>
    <scope>NUCLEOTIDE SEQUENCE</scope>
    <source>
        <strain evidence="9">S10</strain>
    </source>
</reference>
<dbReference type="GO" id="GO:0034605">
    <property type="term" value="P:cellular response to heat"/>
    <property type="evidence" value="ECO:0007669"/>
    <property type="project" value="TreeGrafter"/>
</dbReference>
<dbReference type="GO" id="GO:0005524">
    <property type="term" value="F:ATP binding"/>
    <property type="evidence" value="ECO:0007669"/>
    <property type="project" value="UniProtKB-KW"/>
</dbReference>
<dbReference type="AlphaFoldDB" id="A0AAD7LFD5"/>
<dbReference type="InterPro" id="IPR019489">
    <property type="entry name" value="Clp_ATPase_C"/>
</dbReference>
<dbReference type="InterPro" id="IPR003593">
    <property type="entry name" value="AAA+_ATPase"/>
</dbReference>
<evidence type="ECO:0000256" key="3">
    <source>
        <dbReference type="ARBA" id="ARBA00022840"/>
    </source>
</evidence>
<evidence type="ECO:0000256" key="7">
    <source>
        <dbReference type="SAM" id="MobiDB-lite"/>
    </source>
</evidence>
<comment type="caution">
    <text evidence="9">The sequence shown here is derived from an EMBL/GenBank/DDBJ whole genome shotgun (WGS) entry which is preliminary data.</text>
</comment>
<dbReference type="Gene3D" id="1.10.8.60">
    <property type="match status" value="1"/>
</dbReference>
<evidence type="ECO:0000313" key="10">
    <source>
        <dbReference type="Proteomes" id="UP001163823"/>
    </source>
</evidence>
<accession>A0AAD7LFD5</accession>
<evidence type="ECO:0000259" key="8">
    <source>
        <dbReference type="PROSITE" id="PS51903"/>
    </source>
</evidence>
<evidence type="ECO:0000256" key="4">
    <source>
        <dbReference type="ARBA" id="ARBA00023186"/>
    </source>
</evidence>
<dbReference type="Pfam" id="PF00004">
    <property type="entry name" value="AAA"/>
    <property type="match status" value="1"/>
</dbReference>
<dbReference type="Pfam" id="PF07724">
    <property type="entry name" value="AAA_2"/>
    <property type="match status" value="1"/>
</dbReference>
<dbReference type="FunFam" id="3.40.50.300:FF:000025">
    <property type="entry name" value="ATP-dependent Clp protease subunit"/>
    <property type="match status" value="1"/>
</dbReference>
<dbReference type="Proteomes" id="UP001163823">
    <property type="component" value="Chromosome 9"/>
</dbReference>
<dbReference type="InterPro" id="IPR041546">
    <property type="entry name" value="ClpA/ClpB_AAA_lid"/>
</dbReference>
<gene>
    <name evidence="9" type="ORF">O6P43_023475</name>
</gene>
<dbReference type="SUPFAM" id="SSF52540">
    <property type="entry name" value="P-loop containing nucleoside triphosphate hydrolases"/>
    <property type="match status" value="2"/>
</dbReference>